<comment type="caution">
    <text evidence="2">The sequence shown here is derived from an EMBL/GenBank/DDBJ whole genome shotgun (WGS) entry which is preliminary data.</text>
</comment>
<evidence type="ECO:0000313" key="3">
    <source>
        <dbReference type="Proteomes" id="UP000265419"/>
    </source>
</evidence>
<evidence type="ECO:0000313" key="2">
    <source>
        <dbReference type="EMBL" id="RII42991.1"/>
    </source>
</evidence>
<dbReference type="EMBL" id="QQXK01000006">
    <property type="protein sequence ID" value="RII42991.1"/>
    <property type="molecule type" value="Genomic_DNA"/>
</dbReference>
<keyword evidence="3" id="KW-1185">Reference proteome</keyword>
<accession>A0A399JBP3</accession>
<organism evidence="2 3">
    <name type="scientific">Galactobacter valiniphilus</name>
    <dbReference type="NCBI Taxonomy" id="2676122"/>
    <lineage>
        <taxon>Bacteria</taxon>
        <taxon>Bacillati</taxon>
        <taxon>Actinomycetota</taxon>
        <taxon>Actinomycetes</taxon>
        <taxon>Micrococcales</taxon>
        <taxon>Micrococcaceae</taxon>
        <taxon>Galactobacter</taxon>
    </lineage>
</organism>
<dbReference type="InterPro" id="IPR038389">
    <property type="entry name" value="PSMG2_sf"/>
</dbReference>
<feature type="region of interest" description="Disordered" evidence="1">
    <location>
        <begin position="290"/>
        <end position="340"/>
    </location>
</feature>
<dbReference type="InterPro" id="IPR008492">
    <property type="entry name" value="Rv2714-like"/>
</dbReference>
<evidence type="ECO:0000256" key="1">
    <source>
        <dbReference type="SAM" id="MobiDB-lite"/>
    </source>
</evidence>
<dbReference type="Gene3D" id="3.40.50.10900">
    <property type="entry name" value="PAC-like subunit"/>
    <property type="match status" value="1"/>
</dbReference>
<sequence length="340" mass="35517">MDVYGATKRAVVGKGLPVVAVVDGVFDAGSTLASMRRSLEAGLESTPLAEFDADLLVDHRATRPRITYADGGFSDYAPPRLAVDVLKDELGNEALYFSGAEPAFGWERVAAALGGLLDDVGAGPVTVVHAVPLPVPHTRPVAIRRHGEKSGERVGPFELPASFAHLLETRLVQGGREVVGMTIPVPHYIAESEYPPAAVAGLEAVAAQAGLAVPTEELREAGREVDARIAAQIEDNPDAQRLVAGLELRYDVESPALGAASALVAEGQHMPDGDELAAAAERYLRTVTLDPSELREAGPSAGELAGPVETEPEQGPEQREHPGDPGPASPNPDGVDGPRA</sequence>
<dbReference type="SUPFAM" id="SSF159659">
    <property type="entry name" value="Cgl1923-like"/>
    <property type="match status" value="1"/>
</dbReference>
<dbReference type="Proteomes" id="UP000265419">
    <property type="component" value="Unassembled WGS sequence"/>
</dbReference>
<gene>
    <name evidence="2" type="ORF">DWB68_04210</name>
</gene>
<proteinExistence type="predicted"/>
<name>A0A399JBP3_9MICC</name>
<dbReference type="PIRSF" id="PIRSF028754">
    <property type="entry name" value="UCP028754"/>
    <property type="match status" value="1"/>
</dbReference>
<dbReference type="Pfam" id="PF09754">
    <property type="entry name" value="PAC2"/>
    <property type="match status" value="1"/>
</dbReference>
<reference evidence="2 3" key="1">
    <citation type="submission" date="2018-07" db="EMBL/GenBank/DDBJ databases">
        <title>Arthrobacter sp. nov., isolated from raw cow's milk with high bacterial count.</title>
        <authorList>
            <person name="Hahne J."/>
            <person name="Isele D."/>
            <person name="Lipski A."/>
        </authorList>
    </citation>
    <scope>NUCLEOTIDE SEQUENCE [LARGE SCALE GENOMIC DNA]</scope>
    <source>
        <strain evidence="2 3">JZ R-35</strain>
    </source>
</reference>
<dbReference type="InterPro" id="IPR019151">
    <property type="entry name" value="Proteasome_assmbl_chaperone_2"/>
</dbReference>
<dbReference type="AlphaFoldDB" id="A0A399JBP3"/>
<dbReference type="Gene3D" id="1.10.287.100">
    <property type="match status" value="1"/>
</dbReference>
<protein>
    <submittedName>
        <fullName evidence="2">PAC2 family protein</fullName>
    </submittedName>
</protein>